<evidence type="ECO:0000256" key="3">
    <source>
        <dbReference type="ARBA" id="ARBA00022723"/>
    </source>
</evidence>
<evidence type="ECO:0000256" key="7">
    <source>
        <dbReference type="SAM" id="SignalP"/>
    </source>
</evidence>
<organism evidence="9 10">
    <name type="scientific">Vibrio albus</name>
    <dbReference type="NCBI Taxonomy" id="2200953"/>
    <lineage>
        <taxon>Bacteria</taxon>
        <taxon>Pseudomonadati</taxon>
        <taxon>Pseudomonadota</taxon>
        <taxon>Gammaproteobacteria</taxon>
        <taxon>Vibrionales</taxon>
        <taxon>Vibrionaceae</taxon>
        <taxon>Vibrio</taxon>
    </lineage>
</organism>
<evidence type="ECO:0000256" key="1">
    <source>
        <dbReference type="ARBA" id="ARBA00022448"/>
    </source>
</evidence>
<protein>
    <submittedName>
        <fullName evidence="9">Cytochrome C biogenesis protein CcsB</fullName>
    </submittedName>
</protein>
<dbReference type="RefSeq" id="WP_109318792.1">
    <property type="nucleotide sequence ID" value="NZ_QFWT01000002.1"/>
</dbReference>
<proteinExistence type="predicted"/>
<dbReference type="SUPFAM" id="SSF46626">
    <property type="entry name" value="Cytochrome c"/>
    <property type="match status" value="1"/>
</dbReference>
<dbReference type="EMBL" id="QFWT01000002">
    <property type="protein sequence ID" value="PWI34456.1"/>
    <property type="molecule type" value="Genomic_DNA"/>
</dbReference>
<accession>A0A2U3BCE0</accession>
<dbReference type="InterPro" id="IPR009056">
    <property type="entry name" value="Cyt_c-like_dom"/>
</dbReference>
<feature type="chain" id="PRO_5015551036" evidence="7">
    <location>
        <begin position="22"/>
        <end position="103"/>
    </location>
</feature>
<evidence type="ECO:0000256" key="6">
    <source>
        <dbReference type="PROSITE-ProRule" id="PRU00433"/>
    </source>
</evidence>
<dbReference type="PANTHER" id="PTHR33751:SF9">
    <property type="entry name" value="CYTOCHROME C4"/>
    <property type="match status" value="1"/>
</dbReference>
<dbReference type="InterPro" id="IPR036909">
    <property type="entry name" value="Cyt_c-like_dom_sf"/>
</dbReference>
<dbReference type="Pfam" id="PF00034">
    <property type="entry name" value="Cytochrom_C"/>
    <property type="match status" value="1"/>
</dbReference>
<dbReference type="AlphaFoldDB" id="A0A2U3BCE0"/>
<keyword evidence="10" id="KW-1185">Reference proteome</keyword>
<name>A0A2U3BCE0_9VIBR</name>
<keyword evidence="4" id="KW-0249">Electron transport</keyword>
<evidence type="ECO:0000259" key="8">
    <source>
        <dbReference type="PROSITE" id="PS51007"/>
    </source>
</evidence>
<evidence type="ECO:0000256" key="2">
    <source>
        <dbReference type="ARBA" id="ARBA00022617"/>
    </source>
</evidence>
<evidence type="ECO:0000313" key="9">
    <source>
        <dbReference type="EMBL" id="PWI34456.1"/>
    </source>
</evidence>
<dbReference type="OrthoDB" id="9796421at2"/>
<keyword evidence="1" id="KW-0813">Transport</keyword>
<keyword evidence="2 6" id="KW-0349">Heme</keyword>
<gene>
    <name evidence="9" type="ORF">DI392_04920</name>
</gene>
<feature type="domain" description="Cytochrome c" evidence="8">
    <location>
        <begin position="22"/>
        <end position="103"/>
    </location>
</feature>
<sequence>MLKKISGVILGVLCLTSTVVAGDMEKGREAAKRCIMCHGVNGESRIRTYPSLKGMDEQKFIAAIYAYRNGEKEGNLAGMMRSQALGLSEEEIKNMAAYFSSLK</sequence>
<dbReference type="GO" id="GO:0046872">
    <property type="term" value="F:metal ion binding"/>
    <property type="evidence" value="ECO:0007669"/>
    <property type="project" value="UniProtKB-KW"/>
</dbReference>
<evidence type="ECO:0000313" key="10">
    <source>
        <dbReference type="Proteomes" id="UP000245362"/>
    </source>
</evidence>
<dbReference type="GO" id="GO:0009055">
    <property type="term" value="F:electron transfer activity"/>
    <property type="evidence" value="ECO:0007669"/>
    <property type="project" value="InterPro"/>
</dbReference>
<keyword evidence="7" id="KW-0732">Signal</keyword>
<keyword evidence="3 6" id="KW-0479">Metal-binding</keyword>
<evidence type="ECO:0000256" key="5">
    <source>
        <dbReference type="ARBA" id="ARBA00023004"/>
    </source>
</evidence>
<dbReference type="PANTHER" id="PTHR33751">
    <property type="entry name" value="CBB3-TYPE CYTOCHROME C OXIDASE SUBUNIT FIXP"/>
    <property type="match status" value="1"/>
</dbReference>
<dbReference type="Gene3D" id="1.10.760.10">
    <property type="entry name" value="Cytochrome c-like domain"/>
    <property type="match status" value="1"/>
</dbReference>
<dbReference type="Proteomes" id="UP000245362">
    <property type="component" value="Unassembled WGS sequence"/>
</dbReference>
<reference evidence="9 10" key="1">
    <citation type="submission" date="2018-05" db="EMBL/GenBank/DDBJ databases">
        <title>Vibrio limimaris sp. nov., isolated from marine sediment.</title>
        <authorList>
            <person name="Li C.-M."/>
        </authorList>
    </citation>
    <scope>NUCLEOTIDE SEQUENCE [LARGE SCALE GENOMIC DNA]</scope>
    <source>
        <strain evidence="9 10">E4404</strain>
    </source>
</reference>
<dbReference type="PROSITE" id="PS51007">
    <property type="entry name" value="CYTC"/>
    <property type="match status" value="1"/>
</dbReference>
<evidence type="ECO:0000256" key="4">
    <source>
        <dbReference type="ARBA" id="ARBA00022982"/>
    </source>
</evidence>
<dbReference type="InterPro" id="IPR050597">
    <property type="entry name" value="Cytochrome_c_Oxidase_Subunit"/>
</dbReference>
<comment type="caution">
    <text evidence="9">The sequence shown here is derived from an EMBL/GenBank/DDBJ whole genome shotgun (WGS) entry which is preliminary data.</text>
</comment>
<feature type="signal peptide" evidence="7">
    <location>
        <begin position="1"/>
        <end position="21"/>
    </location>
</feature>
<keyword evidence="5 6" id="KW-0408">Iron</keyword>
<dbReference type="GO" id="GO:0020037">
    <property type="term" value="F:heme binding"/>
    <property type="evidence" value="ECO:0007669"/>
    <property type="project" value="InterPro"/>
</dbReference>